<reference evidence="1 2" key="1">
    <citation type="journal article" date="2019" name="Sci. Rep.">
        <title>A high-quality genome of Eragrostis curvula grass provides insights into Poaceae evolution and supports new strategies to enhance forage quality.</title>
        <authorList>
            <person name="Carballo J."/>
            <person name="Santos B.A.C.M."/>
            <person name="Zappacosta D."/>
            <person name="Garbus I."/>
            <person name="Selva J.P."/>
            <person name="Gallo C.A."/>
            <person name="Diaz A."/>
            <person name="Albertini E."/>
            <person name="Caccamo M."/>
            <person name="Echenique V."/>
        </authorList>
    </citation>
    <scope>NUCLEOTIDE SEQUENCE [LARGE SCALE GENOMIC DNA]</scope>
    <source>
        <strain evidence="2">cv. Victoria</strain>
        <tissue evidence="1">Leaf</tissue>
    </source>
</reference>
<proteinExistence type="predicted"/>
<comment type="caution">
    <text evidence="1">The sequence shown here is derived from an EMBL/GenBank/DDBJ whole genome shotgun (WGS) entry which is preliminary data.</text>
</comment>
<accession>A0A5J9V3X1</accession>
<protein>
    <submittedName>
        <fullName evidence="1">Uncharacterized protein</fullName>
    </submittedName>
</protein>
<dbReference type="OrthoDB" id="10072024at2759"/>
<name>A0A5J9V3X1_9POAL</name>
<dbReference type="EMBL" id="RWGY01000011">
    <property type="protein sequence ID" value="TVU30097.1"/>
    <property type="molecule type" value="Genomic_DNA"/>
</dbReference>
<sequence length="70" mass="8011">LCISCVRTCIHNKVEGSRVSSLCADDRLLKIKGNCCRISSRTHDWRQKGWVLEIRAGGKNMDKMYKIKSN</sequence>
<feature type="non-terminal residue" evidence="1">
    <location>
        <position position="1"/>
    </location>
</feature>
<evidence type="ECO:0000313" key="1">
    <source>
        <dbReference type="EMBL" id="TVU30097.1"/>
    </source>
</evidence>
<evidence type="ECO:0000313" key="2">
    <source>
        <dbReference type="Proteomes" id="UP000324897"/>
    </source>
</evidence>
<dbReference type="Gramene" id="TVU30097">
    <property type="protein sequence ID" value="TVU30097"/>
    <property type="gene ID" value="EJB05_21703"/>
</dbReference>
<organism evidence="1 2">
    <name type="scientific">Eragrostis curvula</name>
    <name type="common">weeping love grass</name>
    <dbReference type="NCBI Taxonomy" id="38414"/>
    <lineage>
        <taxon>Eukaryota</taxon>
        <taxon>Viridiplantae</taxon>
        <taxon>Streptophyta</taxon>
        <taxon>Embryophyta</taxon>
        <taxon>Tracheophyta</taxon>
        <taxon>Spermatophyta</taxon>
        <taxon>Magnoliopsida</taxon>
        <taxon>Liliopsida</taxon>
        <taxon>Poales</taxon>
        <taxon>Poaceae</taxon>
        <taxon>PACMAD clade</taxon>
        <taxon>Chloridoideae</taxon>
        <taxon>Eragrostideae</taxon>
        <taxon>Eragrostidinae</taxon>
        <taxon>Eragrostis</taxon>
    </lineage>
</organism>
<dbReference type="Proteomes" id="UP000324897">
    <property type="component" value="Chromosome 1"/>
</dbReference>
<feature type="non-terminal residue" evidence="1">
    <location>
        <position position="70"/>
    </location>
</feature>
<gene>
    <name evidence="1" type="ORF">EJB05_21703</name>
</gene>
<keyword evidence="2" id="KW-1185">Reference proteome</keyword>
<dbReference type="AlphaFoldDB" id="A0A5J9V3X1"/>